<evidence type="ECO:0000256" key="2">
    <source>
        <dbReference type="SAM" id="MobiDB-lite"/>
    </source>
</evidence>
<reference evidence="4" key="2">
    <citation type="submission" date="2023-03" db="EMBL/GenBank/DDBJ databases">
        <authorList>
            <consortium name="Wellcome Sanger Institute Data Sharing"/>
        </authorList>
    </citation>
    <scope>NUCLEOTIDE SEQUENCE [LARGE SCALE GENOMIC DNA]</scope>
</reference>
<proteinExistence type="inferred from homology"/>
<accession>A0AAX7TKZ3</accession>
<comment type="similarity">
    <text evidence="1">Belongs to the PCP4 family.</text>
</comment>
<dbReference type="Ensembl" id="ENSACLT00000068043.1">
    <property type="protein sequence ID" value="ENSACLP00000054456.1"/>
    <property type="gene ID" value="ENSACLG00000038292.1"/>
</dbReference>
<keyword evidence="4" id="KW-1185">Reference proteome</keyword>
<dbReference type="GeneTree" id="ENSGT01140000283818"/>
<feature type="compositionally biased region" description="Polar residues" evidence="2">
    <location>
        <begin position="44"/>
        <end position="59"/>
    </location>
</feature>
<sequence>MQIATPLLTCHCHGNKASTAPHVSLYVTVGSLWKRYVTDMRQTSGAAAGNNKTSGGQDASKTDVPEDFDIDLDDPETEKAAVTIQSQFRKFQKKKKCDEKS</sequence>
<protein>
    <recommendedName>
        <fullName evidence="5">Purkinje cell protein 4</fullName>
    </recommendedName>
</protein>
<evidence type="ECO:0000313" key="3">
    <source>
        <dbReference type="Ensembl" id="ENSACLP00000054456.1"/>
    </source>
</evidence>
<dbReference type="Proteomes" id="UP000265100">
    <property type="component" value="Chromosome 14"/>
</dbReference>
<organism evidence="3 4">
    <name type="scientific">Astatotilapia calliptera</name>
    <name type="common">Eastern happy</name>
    <name type="synonym">Chromis callipterus</name>
    <dbReference type="NCBI Taxonomy" id="8154"/>
    <lineage>
        <taxon>Eukaryota</taxon>
        <taxon>Metazoa</taxon>
        <taxon>Chordata</taxon>
        <taxon>Craniata</taxon>
        <taxon>Vertebrata</taxon>
        <taxon>Euteleostomi</taxon>
        <taxon>Actinopterygii</taxon>
        <taxon>Neopterygii</taxon>
        <taxon>Teleostei</taxon>
        <taxon>Neoteleostei</taxon>
        <taxon>Acanthomorphata</taxon>
        <taxon>Ovalentaria</taxon>
        <taxon>Cichlomorphae</taxon>
        <taxon>Cichliformes</taxon>
        <taxon>Cichlidae</taxon>
        <taxon>African cichlids</taxon>
        <taxon>Pseudocrenilabrinae</taxon>
        <taxon>Haplochromini</taxon>
        <taxon>Astatotilapia</taxon>
    </lineage>
</organism>
<evidence type="ECO:0000256" key="1">
    <source>
        <dbReference type="ARBA" id="ARBA00038017"/>
    </source>
</evidence>
<dbReference type="AlphaFoldDB" id="A0AAX7TKZ3"/>
<name>A0AAX7TKZ3_ASTCA</name>
<evidence type="ECO:0000313" key="4">
    <source>
        <dbReference type="Proteomes" id="UP000265100"/>
    </source>
</evidence>
<dbReference type="PANTHER" id="PTHR15359">
    <property type="entry name" value="IG-LIKE DOMAIN-CONTAINING PROTEIN"/>
    <property type="match status" value="1"/>
</dbReference>
<reference evidence="3 4" key="1">
    <citation type="submission" date="2018-05" db="EMBL/GenBank/DDBJ databases">
        <authorList>
            <person name="Datahose"/>
        </authorList>
    </citation>
    <scope>NUCLEOTIDE SEQUENCE</scope>
</reference>
<dbReference type="PANTHER" id="PTHR15359:SF7">
    <property type="entry name" value="CALMODULIN REGULATOR PROTEIN PCP4"/>
    <property type="match status" value="1"/>
</dbReference>
<feature type="region of interest" description="Disordered" evidence="2">
    <location>
        <begin position="44"/>
        <end position="72"/>
    </location>
</feature>
<dbReference type="GO" id="GO:0005737">
    <property type="term" value="C:cytoplasm"/>
    <property type="evidence" value="ECO:0007669"/>
    <property type="project" value="TreeGrafter"/>
</dbReference>
<evidence type="ECO:0008006" key="5">
    <source>
        <dbReference type="Google" id="ProtNLM"/>
    </source>
</evidence>
<dbReference type="PROSITE" id="PS50096">
    <property type="entry name" value="IQ"/>
    <property type="match status" value="1"/>
</dbReference>
<dbReference type="GO" id="GO:0005509">
    <property type="term" value="F:calcium ion binding"/>
    <property type="evidence" value="ECO:0007669"/>
    <property type="project" value="TreeGrafter"/>
</dbReference>
<dbReference type="InterPro" id="IPR052142">
    <property type="entry name" value="Calmodulin_Regulator_PCP4-like"/>
</dbReference>
<reference evidence="3" key="4">
    <citation type="submission" date="2025-09" db="UniProtKB">
        <authorList>
            <consortium name="Ensembl"/>
        </authorList>
    </citation>
    <scope>IDENTIFICATION</scope>
</reference>
<gene>
    <name evidence="3" type="primary">DBI</name>
</gene>
<dbReference type="GO" id="GO:0005516">
    <property type="term" value="F:calmodulin binding"/>
    <property type="evidence" value="ECO:0007669"/>
    <property type="project" value="TreeGrafter"/>
</dbReference>
<reference evidence="3" key="3">
    <citation type="submission" date="2025-08" db="UniProtKB">
        <authorList>
            <consortium name="Ensembl"/>
        </authorList>
    </citation>
    <scope>IDENTIFICATION</scope>
</reference>